<keyword evidence="5 6" id="KW-0472">Membrane</keyword>
<keyword evidence="4 6" id="KW-1133">Transmembrane helix</keyword>
<dbReference type="Pfam" id="PF13567">
    <property type="entry name" value="DUF4131"/>
    <property type="match status" value="1"/>
</dbReference>
<evidence type="ECO:0000313" key="9">
    <source>
        <dbReference type="EMBL" id="OGZ44967.1"/>
    </source>
</evidence>
<evidence type="ECO:0000256" key="4">
    <source>
        <dbReference type="ARBA" id="ARBA00022989"/>
    </source>
</evidence>
<dbReference type="PANTHER" id="PTHR30619">
    <property type="entry name" value="DNA INTERNALIZATION/COMPETENCE PROTEIN COMEC/REC2"/>
    <property type="match status" value="1"/>
</dbReference>
<dbReference type="InterPro" id="IPR004477">
    <property type="entry name" value="ComEC_N"/>
</dbReference>
<dbReference type="AlphaFoldDB" id="A0A1G2G441"/>
<proteinExistence type="predicted"/>
<gene>
    <name evidence="9" type="ORF">A2756_03825</name>
</gene>
<accession>A0A1G2G441</accession>
<dbReference type="Pfam" id="PF03772">
    <property type="entry name" value="Competence"/>
    <property type="match status" value="1"/>
</dbReference>
<keyword evidence="2" id="KW-1003">Cell membrane</keyword>
<feature type="transmembrane region" description="Helical" evidence="6">
    <location>
        <begin position="471"/>
        <end position="492"/>
    </location>
</feature>
<dbReference type="InterPro" id="IPR025405">
    <property type="entry name" value="DUF4131"/>
</dbReference>
<dbReference type="EMBL" id="MHNL01000011">
    <property type="protein sequence ID" value="OGZ44967.1"/>
    <property type="molecule type" value="Genomic_DNA"/>
</dbReference>
<dbReference type="STRING" id="1802115.A2756_03825"/>
<sequence>MPKARAFLCVLCGCIAGIAVRSFWPIAVPVVYGLIAGAIASFSFGLLDTRVRQRAKLNHAVVLGMMLMSFGLGIWRYDAVEFAYQDPFILGDIGPRIVLEGVVAEESQENANSLRLVIELKQIAHDQGTRPLLGRVVVYADEYPSYVYGDKLRLSGVLERPEAFDGFDYPAYLKSKGVYALMRHPQIELIQRDQGVVAYQYLLRIKQRVEQGVEEIVPEPHASLLKGLLVGSRTGIPEDLSLDLQRTGTTHIVALSGFNITIIAENIAVLMRVLHVGAVAGFWIPVICVIGFTVMTGASASIVRASIMGILVLIARREGRSYQAANAIVCAGTLMMLYDPRILRFDVGFQLSFLATFGIVYLAPIVKRYLGWFPQYFGVRENLASTLGAQASVLPTLIYYFGTLSFISPLANILVLSFIPITMAFGFAAVLAGFAASLLGMLLGGVSYALLSYELFIIHVLGSLPFASVDLGHAGFVVLVSLYGGVFLRALVSHRRTQKYRAVSGGDAVLGAR</sequence>
<dbReference type="NCBIfam" id="TIGR00360">
    <property type="entry name" value="ComEC_N-term"/>
    <property type="match status" value="1"/>
</dbReference>
<feature type="transmembrane region" description="Helical" evidence="6">
    <location>
        <begin position="282"/>
        <end position="315"/>
    </location>
</feature>
<dbReference type="Proteomes" id="UP000177785">
    <property type="component" value="Unassembled WGS sequence"/>
</dbReference>
<dbReference type="InterPro" id="IPR052159">
    <property type="entry name" value="Competence_DNA_uptake"/>
</dbReference>
<evidence type="ECO:0000259" key="8">
    <source>
        <dbReference type="Pfam" id="PF13567"/>
    </source>
</evidence>
<feature type="transmembrane region" description="Helical" evidence="6">
    <location>
        <begin position="321"/>
        <end position="338"/>
    </location>
</feature>
<evidence type="ECO:0000256" key="2">
    <source>
        <dbReference type="ARBA" id="ARBA00022475"/>
    </source>
</evidence>
<dbReference type="PANTHER" id="PTHR30619:SF7">
    <property type="entry name" value="BETA-LACTAMASE DOMAIN PROTEIN"/>
    <property type="match status" value="1"/>
</dbReference>
<evidence type="ECO:0000256" key="3">
    <source>
        <dbReference type="ARBA" id="ARBA00022692"/>
    </source>
</evidence>
<evidence type="ECO:0008006" key="11">
    <source>
        <dbReference type="Google" id="ProtNLM"/>
    </source>
</evidence>
<evidence type="ECO:0000256" key="1">
    <source>
        <dbReference type="ARBA" id="ARBA00004651"/>
    </source>
</evidence>
<evidence type="ECO:0000259" key="7">
    <source>
        <dbReference type="Pfam" id="PF03772"/>
    </source>
</evidence>
<comment type="caution">
    <text evidence="9">The sequence shown here is derived from an EMBL/GenBank/DDBJ whole genome shotgun (WGS) entry which is preliminary data.</text>
</comment>
<feature type="transmembrane region" description="Helical" evidence="6">
    <location>
        <begin position="345"/>
        <end position="366"/>
    </location>
</feature>
<dbReference type="GO" id="GO:0005886">
    <property type="term" value="C:plasma membrane"/>
    <property type="evidence" value="ECO:0007669"/>
    <property type="project" value="UniProtKB-SubCell"/>
</dbReference>
<protein>
    <recommendedName>
        <fullName evidence="11">ComEC/Rec2-related protein domain-containing protein</fullName>
    </recommendedName>
</protein>
<reference evidence="9 10" key="1">
    <citation type="journal article" date="2016" name="Nat. Commun.">
        <title>Thousands of microbial genomes shed light on interconnected biogeochemical processes in an aquifer system.</title>
        <authorList>
            <person name="Anantharaman K."/>
            <person name="Brown C.T."/>
            <person name="Hug L.A."/>
            <person name="Sharon I."/>
            <person name="Castelle C.J."/>
            <person name="Probst A.J."/>
            <person name="Thomas B.C."/>
            <person name="Singh A."/>
            <person name="Wilkins M.J."/>
            <person name="Karaoz U."/>
            <person name="Brodie E.L."/>
            <person name="Williams K.H."/>
            <person name="Hubbard S.S."/>
            <person name="Banfield J.F."/>
        </authorList>
    </citation>
    <scope>NUCLEOTIDE SEQUENCE [LARGE SCALE GENOMIC DNA]</scope>
</reference>
<feature type="transmembrane region" description="Helical" evidence="6">
    <location>
        <begin position="26"/>
        <end position="47"/>
    </location>
</feature>
<feature type="domain" description="ComEC/Rec2-related protein" evidence="7">
    <location>
        <begin position="228"/>
        <end position="495"/>
    </location>
</feature>
<evidence type="ECO:0000256" key="5">
    <source>
        <dbReference type="ARBA" id="ARBA00023136"/>
    </source>
</evidence>
<organism evidence="9 10">
    <name type="scientific">Candidatus Ryanbacteria bacterium RIFCSPHIGHO2_01_FULL_48_27</name>
    <dbReference type="NCBI Taxonomy" id="1802115"/>
    <lineage>
        <taxon>Bacteria</taxon>
        <taxon>Candidatus Ryaniibacteriota</taxon>
    </lineage>
</organism>
<evidence type="ECO:0000313" key="10">
    <source>
        <dbReference type="Proteomes" id="UP000177785"/>
    </source>
</evidence>
<feature type="domain" description="DUF4131" evidence="8">
    <location>
        <begin position="28"/>
        <end position="189"/>
    </location>
</feature>
<feature type="transmembrane region" description="Helical" evidence="6">
    <location>
        <begin position="252"/>
        <end position="270"/>
    </location>
</feature>
<feature type="transmembrane region" description="Helical" evidence="6">
    <location>
        <begin position="426"/>
        <end position="451"/>
    </location>
</feature>
<comment type="subcellular location">
    <subcellularLocation>
        <location evidence="1">Cell membrane</location>
        <topology evidence="1">Multi-pass membrane protein</topology>
    </subcellularLocation>
</comment>
<keyword evidence="3 6" id="KW-0812">Transmembrane</keyword>
<evidence type="ECO:0000256" key="6">
    <source>
        <dbReference type="SAM" id="Phobius"/>
    </source>
</evidence>
<name>A0A1G2G441_9BACT</name>